<protein>
    <submittedName>
        <fullName evidence="2">Uncharacterized protein</fullName>
    </submittedName>
</protein>
<evidence type="ECO:0000256" key="1">
    <source>
        <dbReference type="SAM" id="Coils"/>
    </source>
</evidence>
<gene>
    <name evidence="2" type="ORF">LEP1GSC043_3922</name>
</gene>
<dbReference type="Proteomes" id="UP000012249">
    <property type="component" value="Unassembled WGS sequence"/>
</dbReference>
<reference evidence="2 3" key="1">
    <citation type="submission" date="2013-02" db="EMBL/GenBank/DDBJ databases">
        <authorList>
            <person name="Harkins D.M."/>
            <person name="Durkin A.S."/>
            <person name="Brinkac L.M."/>
            <person name="Haft D.H."/>
            <person name="Selengut J.D."/>
            <person name="Sanka R."/>
            <person name="DePew J."/>
            <person name="Purushe J."/>
            <person name="Haake D.A."/>
            <person name="Matsunaga J."/>
            <person name="Vinetz J.M."/>
            <person name="Sutton G.G."/>
            <person name="Nierman W.C."/>
            <person name="Fouts D.E."/>
        </authorList>
    </citation>
    <scope>NUCLEOTIDE SEQUENCE [LARGE SCALE GENOMIC DNA]</scope>
    <source>
        <strain evidence="2 3">Ecochallenge</strain>
    </source>
</reference>
<name>N1U5N6_9LEPT</name>
<accession>N1U5N6</accession>
<keyword evidence="1" id="KW-0175">Coiled coil</keyword>
<evidence type="ECO:0000313" key="2">
    <source>
        <dbReference type="EMBL" id="EMY14327.1"/>
    </source>
</evidence>
<feature type="coiled-coil region" evidence="1">
    <location>
        <begin position="1"/>
        <end position="52"/>
    </location>
</feature>
<organism evidence="2 3">
    <name type="scientific">Leptospira weilii str. Ecochallenge</name>
    <dbReference type="NCBI Taxonomy" id="1049986"/>
    <lineage>
        <taxon>Bacteria</taxon>
        <taxon>Pseudomonadati</taxon>
        <taxon>Spirochaetota</taxon>
        <taxon>Spirochaetia</taxon>
        <taxon>Leptospirales</taxon>
        <taxon>Leptospiraceae</taxon>
        <taxon>Leptospira</taxon>
    </lineage>
</organism>
<evidence type="ECO:0000313" key="3">
    <source>
        <dbReference type="Proteomes" id="UP000012249"/>
    </source>
</evidence>
<comment type="caution">
    <text evidence="2">The sequence shown here is derived from an EMBL/GenBank/DDBJ whole genome shotgun (WGS) entry which is preliminary data.</text>
</comment>
<proteinExistence type="predicted"/>
<dbReference type="AlphaFoldDB" id="N1U5N6"/>
<dbReference type="EMBL" id="AHMI02000175">
    <property type="protein sequence ID" value="EMY14327.1"/>
    <property type="molecule type" value="Genomic_DNA"/>
</dbReference>
<sequence length="56" mass="6743">MTEVESKIADACDKMKGFEKKRAETGIKQIQNMEYTERREELKKQIKRKTWESFSE</sequence>